<dbReference type="PANTHER" id="PTHR43448:SF2">
    <property type="entry name" value="PROTOHEME IX FARNESYLTRANSFERASE, MITOCHONDRIAL"/>
    <property type="match status" value="1"/>
</dbReference>
<keyword evidence="7 9" id="KW-0472">Membrane</keyword>
<protein>
    <recommendedName>
        <fullName evidence="9">Protoheme IX farnesyltransferase</fullName>
        <ecNumber evidence="9">2.5.1.141</ecNumber>
    </recommendedName>
    <alternativeName>
        <fullName evidence="9">Heme B farnesyltransferase</fullName>
    </alternativeName>
    <alternativeName>
        <fullName evidence="9">Heme O synthase</fullName>
    </alternativeName>
</protein>
<evidence type="ECO:0000256" key="5">
    <source>
        <dbReference type="ARBA" id="ARBA00022989"/>
    </source>
</evidence>
<comment type="function">
    <text evidence="9">Converts heme B (protoheme IX) to heme O by substitution of the vinyl group on carbon 2 of heme B porphyrin ring with a hydroxyethyl farnesyl side group.</text>
</comment>
<dbReference type="UniPathway" id="UPA00834">
    <property type="reaction ID" value="UER00712"/>
</dbReference>
<keyword evidence="11" id="KW-1185">Reference proteome</keyword>
<comment type="similarity">
    <text evidence="9">Belongs to the UbiA prenyltransferase family. Protoheme IX farnesyltransferase subfamily.</text>
</comment>
<dbReference type="HAMAP" id="MF_00154">
    <property type="entry name" value="CyoE_CtaB"/>
    <property type="match status" value="1"/>
</dbReference>
<dbReference type="RefSeq" id="WP_109744297.1">
    <property type="nucleotide sequence ID" value="NZ_QGGO01000022.1"/>
</dbReference>
<dbReference type="NCBIfam" id="TIGR01473">
    <property type="entry name" value="cyoE_ctaB"/>
    <property type="match status" value="1"/>
</dbReference>
<evidence type="ECO:0000256" key="6">
    <source>
        <dbReference type="ARBA" id="ARBA00023133"/>
    </source>
</evidence>
<proteinExistence type="inferred from homology"/>
<dbReference type="PROSITE" id="PS00943">
    <property type="entry name" value="UBIA"/>
    <property type="match status" value="1"/>
</dbReference>
<feature type="transmembrane region" description="Helical" evidence="9">
    <location>
        <begin position="276"/>
        <end position="297"/>
    </location>
</feature>
<evidence type="ECO:0000256" key="4">
    <source>
        <dbReference type="ARBA" id="ARBA00022692"/>
    </source>
</evidence>
<feature type="transmembrane region" description="Helical" evidence="9">
    <location>
        <begin position="30"/>
        <end position="47"/>
    </location>
</feature>
<keyword evidence="4 9" id="KW-0812">Transmembrane</keyword>
<comment type="pathway">
    <text evidence="9">Porphyrin-containing compound metabolism; heme O biosynthesis; heme O from protoheme: step 1/1.</text>
</comment>
<dbReference type="InterPro" id="IPR006369">
    <property type="entry name" value="Protohaem_IX_farnesylTrfase"/>
</dbReference>
<evidence type="ECO:0000256" key="3">
    <source>
        <dbReference type="ARBA" id="ARBA00022679"/>
    </source>
</evidence>
<dbReference type="EC" id="2.5.1.141" evidence="9"/>
<dbReference type="Proteomes" id="UP000245489">
    <property type="component" value="Unassembled WGS sequence"/>
</dbReference>
<feature type="transmembrane region" description="Helical" evidence="9">
    <location>
        <begin position="248"/>
        <end position="269"/>
    </location>
</feature>
<dbReference type="InterPro" id="IPR030470">
    <property type="entry name" value="UbiA_prenylTrfase_CS"/>
</dbReference>
<evidence type="ECO:0000256" key="1">
    <source>
        <dbReference type="ARBA" id="ARBA00004141"/>
    </source>
</evidence>
<dbReference type="Gene3D" id="1.10.357.140">
    <property type="entry name" value="UbiA prenyltransferase"/>
    <property type="match status" value="1"/>
</dbReference>
<evidence type="ECO:0000256" key="7">
    <source>
        <dbReference type="ARBA" id="ARBA00023136"/>
    </source>
</evidence>
<sequence>MITKEKEVSEQNENVGSTSKIKAYYELLKFRLSFLVAFSGAFGYSLAVDKIDWWKIVLISLGGFLITGAANIVNQIKEIELDKLMKRTQNRPLPTGRLSVKEATIFGVVMFLLASYILIFEFNIKAGALGILSFILYGFVYTPLKRVGPISVFVGAFPGAFPPMIGWVAATNHFGLEPGILFAIQFFWQFPHFWAIAWVADEDYQRAGFKMLPNNGHKDLRTALTMMIYTIFLVPCGFIPHVLGMTGFNSAIVAVLCGVLFLSQTFYLMSRPTDKAALMMMFGSFIYLPIVQIAFLMDKI</sequence>
<dbReference type="GO" id="GO:0006784">
    <property type="term" value="P:heme A biosynthetic process"/>
    <property type="evidence" value="ECO:0007669"/>
    <property type="project" value="TreeGrafter"/>
</dbReference>
<comment type="subcellular location">
    <subcellularLocation>
        <location evidence="9">Cell membrane</location>
        <topology evidence="9">Multi-pass membrane protein</topology>
    </subcellularLocation>
    <subcellularLocation>
        <location evidence="1">Membrane</location>
        <topology evidence="1">Multi-pass membrane protein</topology>
    </subcellularLocation>
</comment>
<dbReference type="OrthoDB" id="9814417at2"/>
<dbReference type="GO" id="GO:0005886">
    <property type="term" value="C:plasma membrane"/>
    <property type="evidence" value="ECO:0007669"/>
    <property type="project" value="UniProtKB-SubCell"/>
</dbReference>
<comment type="caution">
    <text evidence="10">The sequence shown here is derived from an EMBL/GenBank/DDBJ whole genome shotgun (WGS) entry which is preliminary data.</text>
</comment>
<comment type="miscellaneous">
    <text evidence="9">Carbon 2 of the heme B porphyrin ring is defined according to the Fischer nomenclature.</text>
</comment>
<name>A0A316DUA8_9BACT</name>
<dbReference type="GO" id="GO:0008495">
    <property type="term" value="F:protoheme IX farnesyltransferase activity"/>
    <property type="evidence" value="ECO:0007669"/>
    <property type="project" value="UniProtKB-UniRule"/>
</dbReference>
<comment type="catalytic activity">
    <reaction evidence="8 9">
        <text>heme b + (2E,6E)-farnesyl diphosphate + H2O = Fe(II)-heme o + diphosphate</text>
        <dbReference type="Rhea" id="RHEA:28070"/>
        <dbReference type="ChEBI" id="CHEBI:15377"/>
        <dbReference type="ChEBI" id="CHEBI:33019"/>
        <dbReference type="ChEBI" id="CHEBI:60344"/>
        <dbReference type="ChEBI" id="CHEBI:60530"/>
        <dbReference type="ChEBI" id="CHEBI:175763"/>
        <dbReference type="EC" id="2.5.1.141"/>
    </reaction>
</comment>
<evidence type="ECO:0000256" key="9">
    <source>
        <dbReference type="HAMAP-Rule" id="MF_00154"/>
    </source>
</evidence>
<dbReference type="AlphaFoldDB" id="A0A316DUA8"/>
<organism evidence="10 11">
    <name type="scientific">Arcicella aurantiaca</name>
    <dbReference type="NCBI Taxonomy" id="591202"/>
    <lineage>
        <taxon>Bacteria</taxon>
        <taxon>Pseudomonadati</taxon>
        <taxon>Bacteroidota</taxon>
        <taxon>Cytophagia</taxon>
        <taxon>Cytophagales</taxon>
        <taxon>Flectobacillaceae</taxon>
        <taxon>Arcicella</taxon>
    </lineage>
</organism>
<evidence type="ECO:0000313" key="10">
    <source>
        <dbReference type="EMBL" id="PWK21897.1"/>
    </source>
</evidence>
<dbReference type="CDD" id="cd13957">
    <property type="entry name" value="PT_UbiA_Cox10"/>
    <property type="match status" value="1"/>
</dbReference>
<dbReference type="GO" id="GO:0048034">
    <property type="term" value="P:heme O biosynthetic process"/>
    <property type="evidence" value="ECO:0007669"/>
    <property type="project" value="UniProtKB-UniRule"/>
</dbReference>
<keyword evidence="2 9" id="KW-1003">Cell membrane</keyword>
<keyword evidence="3 9" id="KW-0808">Transferase</keyword>
<accession>A0A316DUA8</accession>
<dbReference type="EMBL" id="QGGO01000022">
    <property type="protein sequence ID" value="PWK21897.1"/>
    <property type="molecule type" value="Genomic_DNA"/>
</dbReference>
<dbReference type="Pfam" id="PF01040">
    <property type="entry name" value="UbiA"/>
    <property type="match status" value="1"/>
</dbReference>
<gene>
    <name evidence="9" type="primary">ctaB</name>
    <name evidence="10" type="ORF">LV89_03611</name>
</gene>
<feature type="transmembrane region" description="Helical" evidence="9">
    <location>
        <begin position="151"/>
        <end position="170"/>
    </location>
</feature>
<reference evidence="10 11" key="1">
    <citation type="submission" date="2018-05" db="EMBL/GenBank/DDBJ databases">
        <title>Genomic Encyclopedia of Archaeal and Bacterial Type Strains, Phase II (KMG-II): from individual species to whole genera.</title>
        <authorList>
            <person name="Goeker M."/>
        </authorList>
    </citation>
    <scope>NUCLEOTIDE SEQUENCE [LARGE SCALE GENOMIC DNA]</scope>
    <source>
        <strain evidence="10 11">DSM 22214</strain>
    </source>
</reference>
<feature type="transmembrane region" description="Helical" evidence="9">
    <location>
        <begin position="220"/>
        <end position="242"/>
    </location>
</feature>
<evidence type="ECO:0000256" key="8">
    <source>
        <dbReference type="ARBA" id="ARBA00047690"/>
    </source>
</evidence>
<feature type="transmembrane region" description="Helical" evidence="9">
    <location>
        <begin position="98"/>
        <end position="120"/>
    </location>
</feature>
<dbReference type="PANTHER" id="PTHR43448">
    <property type="entry name" value="PROTOHEME IX FARNESYLTRANSFERASE, MITOCHONDRIAL"/>
    <property type="match status" value="1"/>
</dbReference>
<feature type="transmembrane region" description="Helical" evidence="9">
    <location>
        <begin position="126"/>
        <end position="144"/>
    </location>
</feature>
<evidence type="ECO:0000256" key="2">
    <source>
        <dbReference type="ARBA" id="ARBA00022475"/>
    </source>
</evidence>
<keyword evidence="5 9" id="KW-1133">Transmembrane helix</keyword>
<dbReference type="InterPro" id="IPR000537">
    <property type="entry name" value="UbiA_prenyltransferase"/>
</dbReference>
<feature type="transmembrane region" description="Helical" evidence="9">
    <location>
        <begin position="53"/>
        <end position="77"/>
    </location>
</feature>
<evidence type="ECO:0000313" key="11">
    <source>
        <dbReference type="Proteomes" id="UP000245489"/>
    </source>
</evidence>
<feature type="transmembrane region" description="Helical" evidence="9">
    <location>
        <begin position="182"/>
        <end position="200"/>
    </location>
</feature>
<dbReference type="InterPro" id="IPR044878">
    <property type="entry name" value="UbiA_sf"/>
</dbReference>
<keyword evidence="6 9" id="KW-0350">Heme biosynthesis</keyword>